<evidence type="ECO:0000313" key="3">
    <source>
        <dbReference type="WBParaSite" id="PDA_v2.g7965.t1"/>
    </source>
</evidence>
<dbReference type="PANTHER" id="PTHR10974">
    <property type="entry name" value="FI08016P-RELATED"/>
    <property type="match status" value="1"/>
</dbReference>
<sequence length="565" mass="64827">MGVNSSIQSTSITNIPPTSPSKDKVWLDFCNLTDIDPWDSTIIEFVKPQKDHMINCTPKIFEHSKLINGQLYLYSNESINDDEMGCEMRCLFVVDTKRISYGTWIKVVNGTKPECDVIEIQCRKDGSIYHRFWHAHVYRKTPFPSITKQPEKYDVHLFVLDSVGHTHFIRSMPKTVYMLREHYGAIPFNHLNKVGRNSHPNGFAFLIGKMVENIPPSPFSKGHEAQYPSSEKACRTPLDNEQFIGFRYKDDGYITMLAEDWAGGVLNYPWYCVGFRKPHVDHSMKPFQIHSERNKNDAEYMNGALYKESCHEPHPYLCDYLKSFLKAYPDKPKFSLSWLSTLQHNDDPNALSNHGMRGGKIRETKVGEHEDNNPALFLSVPKPLRHNATFMDQIRKNAEELITHFDIYATFNSLLHPLPYPRTCDSLRIPFEFCICRTNKILLPENNTISIPATKLMIEQMNFNLLNSGDTSNVCSKLSLNENEKIIVEDYGGEQSVKVYKITFSTVPGNGKFWGIISFDPSNSCFRIISSLFSRMDLFAAQAKCANKSKFESYCYCNDLIGNKS</sequence>
<dbReference type="PANTHER" id="PTHR10974:SF75">
    <property type="entry name" value="SULFATASE DOMAIN-CONTAINING PROTEIN"/>
    <property type="match status" value="1"/>
</dbReference>
<dbReference type="CDD" id="cd16021">
    <property type="entry name" value="ALP_like"/>
    <property type="match status" value="1"/>
</dbReference>
<dbReference type="GO" id="GO:0005615">
    <property type="term" value="C:extracellular space"/>
    <property type="evidence" value="ECO:0007669"/>
    <property type="project" value="TreeGrafter"/>
</dbReference>
<dbReference type="WBParaSite" id="PDA_v2.g7965.t1">
    <property type="protein sequence ID" value="PDA_v2.g7965.t1"/>
    <property type="gene ID" value="PDA_v2.g7965"/>
</dbReference>
<evidence type="ECO:0000313" key="2">
    <source>
        <dbReference type="Proteomes" id="UP000887578"/>
    </source>
</evidence>
<evidence type="ECO:0000256" key="1">
    <source>
        <dbReference type="SAM" id="MobiDB-lite"/>
    </source>
</evidence>
<name>A0A914QW03_9BILA</name>
<dbReference type="AlphaFoldDB" id="A0A914QW03"/>
<dbReference type="Proteomes" id="UP000887578">
    <property type="component" value="Unplaced"/>
</dbReference>
<keyword evidence="2" id="KW-1185">Reference proteome</keyword>
<organism evidence="2 3">
    <name type="scientific">Panagrolaimus davidi</name>
    <dbReference type="NCBI Taxonomy" id="227884"/>
    <lineage>
        <taxon>Eukaryota</taxon>
        <taxon>Metazoa</taxon>
        <taxon>Ecdysozoa</taxon>
        <taxon>Nematoda</taxon>
        <taxon>Chromadorea</taxon>
        <taxon>Rhabditida</taxon>
        <taxon>Tylenchina</taxon>
        <taxon>Panagrolaimomorpha</taxon>
        <taxon>Panagrolaimoidea</taxon>
        <taxon>Panagrolaimidae</taxon>
        <taxon>Panagrolaimus</taxon>
    </lineage>
</organism>
<dbReference type="InterPro" id="IPR004245">
    <property type="entry name" value="DUF229"/>
</dbReference>
<dbReference type="Pfam" id="PF02995">
    <property type="entry name" value="DUF229"/>
    <property type="match status" value="2"/>
</dbReference>
<feature type="compositionally biased region" description="Low complexity" evidence="1">
    <location>
        <begin position="1"/>
        <end position="16"/>
    </location>
</feature>
<proteinExistence type="predicted"/>
<protein>
    <submittedName>
        <fullName evidence="3">Uncharacterized protein</fullName>
    </submittedName>
</protein>
<reference evidence="3" key="1">
    <citation type="submission" date="2022-11" db="UniProtKB">
        <authorList>
            <consortium name="WormBaseParasite"/>
        </authorList>
    </citation>
    <scope>IDENTIFICATION</scope>
</reference>
<accession>A0A914QW03</accession>
<feature type="region of interest" description="Disordered" evidence="1">
    <location>
        <begin position="1"/>
        <end position="20"/>
    </location>
</feature>